<dbReference type="Gene3D" id="3.60.110.10">
    <property type="entry name" value="Carbon-nitrogen hydrolase"/>
    <property type="match status" value="2"/>
</dbReference>
<dbReference type="GO" id="GO:0016811">
    <property type="term" value="F:hydrolase activity, acting on carbon-nitrogen (but not peptide) bonds, in linear amides"/>
    <property type="evidence" value="ECO:0007669"/>
    <property type="project" value="UniProtKB-ARBA"/>
</dbReference>
<name>A0A804PIU7_MAIZE</name>
<dbReference type="Proteomes" id="UP000007305">
    <property type="component" value="Chromosome 5"/>
</dbReference>
<evidence type="ECO:0000313" key="5">
    <source>
        <dbReference type="Proteomes" id="UP000007305"/>
    </source>
</evidence>
<keyword evidence="2" id="KW-0472">Membrane</keyword>
<reference evidence="4" key="3">
    <citation type="submission" date="2021-05" db="UniProtKB">
        <authorList>
            <consortium name="EnsemblPlants"/>
        </authorList>
    </citation>
    <scope>IDENTIFICATION</scope>
    <source>
        <strain evidence="4">cv. B73</strain>
    </source>
</reference>
<reference evidence="5" key="1">
    <citation type="journal article" date="2009" name="Science">
        <title>The B73 maize genome: complexity, diversity, and dynamics.</title>
        <authorList>
            <person name="Schnable P.S."/>
            <person name="Ware D."/>
            <person name="Fulton R.S."/>
            <person name="Stein J.C."/>
            <person name="Wei F."/>
            <person name="Pasternak S."/>
            <person name="Liang C."/>
            <person name="Zhang J."/>
            <person name="Fulton L."/>
            <person name="Graves T.A."/>
            <person name="Minx P."/>
            <person name="Reily A.D."/>
            <person name="Courtney L."/>
            <person name="Kruchowski S.S."/>
            <person name="Tomlinson C."/>
            <person name="Strong C."/>
            <person name="Delehaunty K."/>
            <person name="Fronick C."/>
            <person name="Courtney B."/>
            <person name="Rock S.M."/>
            <person name="Belter E."/>
            <person name="Du F."/>
            <person name="Kim K."/>
            <person name="Abbott R.M."/>
            <person name="Cotton M."/>
            <person name="Levy A."/>
            <person name="Marchetto P."/>
            <person name="Ochoa K."/>
            <person name="Jackson S.M."/>
            <person name="Gillam B."/>
            <person name="Chen W."/>
            <person name="Yan L."/>
            <person name="Higginbotham J."/>
            <person name="Cardenas M."/>
            <person name="Waligorski J."/>
            <person name="Applebaum E."/>
            <person name="Phelps L."/>
            <person name="Falcone J."/>
            <person name="Kanchi K."/>
            <person name="Thane T."/>
            <person name="Scimone A."/>
            <person name="Thane N."/>
            <person name="Henke J."/>
            <person name="Wang T."/>
            <person name="Ruppert J."/>
            <person name="Shah N."/>
            <person name="Rotter K."/>
            <person name="Hodges J."/>
            <person name="Ingenthron E."/>
            <person name="Cordes M."/>
            <person name="Kohlberg S."/>
            <person name="Sgro J."/>
            <person name="Delgado B."/>
            <person name="Mead K."/>
            <person name="Chinwalla A."/>
            <person name="Leonard S."/>
            <person name="Crouse K."/>
            <person name="Collura K."/>
            <person name="Kudrna D."/>
            <person name="Currie J."/>
            <person name="He R."/>
            <person name="Angelova A."/>
            <person name="Rajasekar S."/>
            <person name="Mueller T."/>
            <person name="Lomeli R."/>
            <person name="Scara G."/>
            <person name="Ko A."/>
            <person name="Delaney K."/>
            <person name="Wissotski M."/>
            <person name="Lopez G."/>
            <person name="Campos D."/>
            <person name="Braidotti M."/>
            <person name="Ashley E."/>
            <person name="Golser W."/>
            <person name="Kim H."/>
            <person name="Lee S."/>
            <person name="Lin J."/>
            <person name="Dujmic Z."/>
            <person name="Kim W."/>
            <person name="Talag J."/>
            <person name="Zuccolo A."/>
            <person name="Fan C."/>
            <person name="Sebastian A."/>
            <person name="Kramer M."/>
            <person name="Spiegel L."/>
            <person name="Nascimento L."/>
            <person name="Zutavern T."/>
            <person name="Miller B."/>
            <person name="Ambroise C."/>
            <person name="Muller S."/>
            <person name="Spooner W."/>
            <person name="Narechania A."/>
            <person name="Ren L."/>
            <person name="Wei S."/>
            <person name="Kumari S."/>
            <person name="Faga B."/>
            <person name="Levy M.J."/>
            <person name="McMahan L."/>
            <person name="Van Buren P."/>
            <person name="Vaughn M.W."/>
            <person name="Ying K."/>
            <person name="Yeh C.-T."/>
            <person name="Emrich S.J."/>
            <person name="Jia Y."/>
            <person name="Kalyanaraman A."/>
            <person name="Hsia A.-P."/>
            <person name="Barbazuk W.B."/>
            <person name="Baucom R.S."/>
            <person name="Brutnell T.P."/>
            <person name="Carpita N.C."/>
            <person name="Chaparro C."/>
            <person name="Chia J.-M."/>
            <person name="Deragon J.-M."/>
            <person name="Estill J.C."/>
            <person name="Fu Y."/>
            <person name="Jeddeloh J.A."/>
            <person name="Han Y."/>
            <person name="Lee H."/>
            <person name="Li P."/>
            <person name="Lisch D.R."/>
            <person name="Liu S."/>
            <person name="Liu Z."/>
            <person name="Nagel D.H."/>
            <person name="McCann M.C."/>
            <person name="SanMiguel P."/>
            <person name="Myers A.M."/>
            <person name="Nettleton D."/>
            <person name="Nguyen J."/>
            <person name="Penning B.W."/>
            <person name="Ponnala L."/>
            <person name="Schneider K.L."/>
            <person name="Schwartz D.C."/>
            <person name="Sharma A."/>
            <person name="Soderlund C."/>
            <person name="Springer N.M."/>
            <person name="Sun Q."/>
            <person name="Wang H."/>
            <person name="Waterman M."/>
            <person name="Westerman R."/>
            <person name="Wolfgruber T.K."/>
            <person name="Yang L."/>
            <person name="Yu Y."/>
            <person name="Zhang L."/>
            <person name="Zhou S."/>
            <person name="Zhu Q."/>
            <person name="Bennetzen J.L."/>
            <person name="Dawe R.K."/>
            <person name="Jiang J."/>
            <person name="Jiang N."/>
            <person name="Presting G.G."/>
            <person name="Wessler S.R."/>
            <person name="Aluru S."/>
            <person name="Martienssen R.A."/>
            <person name="Clifton S.W."/>
            <person name="McCombie W.R."/>
            <person name="Wing R.A."/>
            <person name="Wilson R.K."/>
        </authorList>
    </citation>
    <scope>NUCLEOTIDE SEQUENCE [LARGE SCALE GENOMIC DNA]</scope>
    <source>
        <strain evidence="5">cv. B73</strain>
    </source>
</reference>
<keyword evidence="2" id="KW-1133">Transmembrane helix</keyword>
<keyword evidence="5" id="KW-1185">Reference proteome</keyword>
<evidence type="ECO:0007829" key="6">
    <source>
        <dbReference type="PeptideAtlas" id="A0A804PIU7"/>
    </source>
</evidence>
<dbReference type="InterPro" id="IPR036526">
    <property type="entry name" value="C-N_Hydrolase_sf"/>
</dbReference>
<dbReference type="Pfam" id="PF00795">
    <property type="entry name" value="CN_hydrolase"/>
    <property type="match status" value="1"/>
</dbReference>
<evidence type="ECO:0000259" key="3">
    <source>
        <dbReference type="PROSITE" id="PS50263"/>
    </source>
</evidence>
<sequence>MAAAAGRKVAVAAVQFACTDVEAENVATAERLIREAHKKGAKIVLVQELFEGHYFCQAQRLDFFRRAKPYKGNPTIISLQRSWKLSYLSVFSKKQTMHIIIRWLLSMLMALILDSIANHTFQMDQDIKRSFISTPVTLALRLSKPSMPPLVLESAGISGFQSVQEQWHFWGLKYCFIPLQLDPNPRIVTWIPVNIGSGLCKSSITFYGNSFIAGPTGEIVKLANDKDEEVLVAEFDLDEIKSIRHGWGIFRDRRPELYKVLLTLDGEKQS</sequence>
<dbReference type="PANTHER" id="PTHR43674">
    <property type="entry name" value="NITRILASE C965.09-RELATED"/>
    <property type="match status" value="1"/>
</dbReference>
<feature type="transmembrane region" description="Helical" evidence="2">
    <location>
        <begin position="99"/>
        <end position="117"/>
    </location>
</feature>
<keyword evidence="6" id="KW-1267">Proteomics identification</keyword>
<dbReference type="SUPFAM" id="SSF56317">
    <property type="entry name" value="Carbon-nitrogen hydrolase"/>
    <property type="match status" value="2"/>
</dbReference>
<reference evidence="4" key="2">
    <citation type="submission" date="2019-07" db="EMBL/GenBank/DDBJ databases">
        <authorList>
            <person name="Seetharam A."/>
            <person name="Woodhouse M."/>
            <person name="Cannon E."/>
        </authorList>
    </citation>
    <scope>NUCLEOTIDE SEQUENCE [LARGE SCALE GENOMIC DNA]</scope>
    <source>
        <strain evidence="4">cv. B73</strain>
    </source>
</reference>
<dbReference type="AlphaFoldDB" id="A0A804PIU7"/>
<feature type="domain" description="CN hydrolase" evidence="3">
    <location>
        <begin position="9"/>
        <end position="237"/>
    </location>
</feature>
<dbReference type="InterPro" id="IPR003010">
    <property type="entry name" value="C-N_Hydrolase"/>
</dbReference>
<accession>A0A804PIU7</accession>
<dbReference type="PROSITE" id="PS50263">
    <property type="entry name" value="CN_HYDROLASE"/>
    <property type="match status" value="1"/>
</dbReference>
<dbReference type="PANTHER" id="PTHR43674:SF2">
    <property type="entry name" value="BETA-UREIDOPROPIONASE"/>
    <property type="match status" value="1"/>
</dbReference>
<dbReference type="Gramene" id="Zm00001eb242790_T001">
    <property type="protein sequence ID" value="Zm00001eb242790_P001"/>
    <property type="gene ID" value="Zm00001eb242790"/>
</dbReference>
<evidence type="ECO:0000313" key="4">
    <source>
        <dbReference type="EnsemblPlants" id="Zm00001eb242790_P001"/>
    </source>
</evidence>
<dbReference type="InterPro" id="IPR050345">
    <property type="entry name" value="Aliph_Amidase/BUP"/>
</dbReference>
<dbReference type="EnsemblPlants" id="Zm00001eb242790_T001">
    <property type="protein sequence ID" value="Zm00001eb242790_P001"/>
    <property type="gene ID" value="Zm00001eb242790"/>
</dbReference>
<dbReference type="OrthoDB" id="412018at2759"/>
<keyword evidence="1" id="KW-0378">Hydrolase</keyword>
<keyword evidence="2" id="KW-0812">Transmembrane</keyword>
<gene>
    <name evidence="4" type="primary">LOC100282130</name>
</gene>
<organism evidence="4 5">
    <name type="scientific">Zea mays</name>
    <name type="common">Maize</name>
    <dbReference type="NCBI Taxonomy" id="4577"/>
    <lineage>
        <taxon>Eukaryota</taxon>
        <taxon>Viridiplantae</taxon>
        <taxon>Streptophyta</taxon>
        <taxon>Embryophyta</taxon>
        <taxon>Tracheophyta</taxon>
        <taxon>Spermatophyta</taxon>
        <taxon>Magnoliopsida</taxon>
        <taxon>Liliopsida</taxon>
        <taxon>Poales</taxon>
        <taxon>Poaceae</taxon>
        <taxon>PACMAD clade</taxon>
        <taxon>Panicoideae</taxon>
        <taxon>Andropogonodae</taxon>
        <taxon>Andropogoneae</taxon>
        <taxon>Tripsacinae</taxon>
        <taxon>Zea</taxon>
    </lineage>
</organism>
<protein>
    <recommendedName>
        <fullName evidence="3">CN hydrolase domain-containing protein</fullName>
    </recommendedName>
</protein>
<proteinExistence type="evidence at protein level"/>
<evidence type="ECO:0000256" key="1">
    <source>
        <dbReference type="ARBA" id="ARBA00022801"/>
    </source>
</evidence>
<evidence type="ECO:0000256" key="2">
    <source>
        <dbReference type="SAM" id="Phobius"/>
    </source>
</evidence>